<dbReference type="EMBL" id="JAAVLW010000003">
    <property type="protein sequence ID" value="NOJ46643.1"/>
    <property type="molecule type" value="Genomic_DNA"/>
</dbReference>
<dbReference type="RefSeq" id="WP_171709532.1">
    <property type="nucleotide sequence ID" value="NZ_JAAVLW010000003.1"/>
</dbReference>
<dbReference type="Pfam" id="PF01042">
    <property type="entry name" value="Ribonuc_L-PSP"/>
    <property type="match status" value="1"/>
</dbReference>
<dbReference type="InterPro" id="IPR035959">
    <property type="entry name" value="RutC-like_sf"/>
</dbReference>
<sequence>MARTVLTLGKHFEATVPFSLGVISSGRLLHTAGITARDADGNVIGDGDMRAQVTQCFANLADILANAATSFDKVVKFTIFTTDIDRFNRDTRDIRFPYFSGRPAATLVEVSKLVDPRMLVEIEAIVCLD</sequence>
<accession>A0A7Y4H3A6</accession>
<evidence type="ECO:0000313" key="1">
    <source>
        <dbReference type="EMBL" id="NOJ46643.1"/>
    </source>
</evidence>
<dbReference type="InterPro" id="IPR006175">
    <property type="entry name" value="YjgF/YER057c/UK114"/>
</dbReference>
<dbReference type="Gene3D" id="3.30.1330.40">
    <property type="entry name" value="RutC-like"/>
    <property type="match status" value="1"/>
</dbReference>
<comment type="caution">
    <text evidence="1">The sequence shown here is derived from an EMBL/GenBank/DDBJ whole genome shotgun (WGS) entry which is preliminary data.</text>
</comment>
<gene>
    <name evidence="1" type="ORF">HCN50_10365</name>
</gene>
<dbReference type="SUPFAM" id="SSF55298">
    <property type="entry name" value="YjgF-like"/>
    <property type="match status" value="1"/>
</dbReference>
<dbReference type="PANTHER" id="PTHR43857">
    <property type="entry name" value="BLR7761 PROTEIN"/>
    <property type="match status" value="1"/>
</dbReference>
<dbReference type="CDD" id="cd00448">
    <property type="entry name" value="YjgF_YER057c_UK114_family"/>
    <property type="match status" value="1"/>
</dbReference>
<dbReference type="Proteomes" id="UP000528734">
    <property type="component" value="Unassembled WGS sequence"/>
</dbReference>
<organism evidence="1 2">
    <name type="scientific">Bradyrhizobium archetypum</name>
    <dbReference type="NCBI Taxonomy" id="2721160"/>
    <lineage>
        <taxon>Bacteria</taxon>
        <taxon>Pseudomonadati</taxon>
        <taxon>Pseudomonadota</taxon>
        <taxon>Alphaproteobacteria</taxon>
        <taxon>Hyphomicrobiales</taxon>
        <taxon>Nitrobacteraceae</taxon>
        <taxon>Bradyrhizobium</taxon>
    </lineage>
</organism>
<dbReference type="AlphaFoldDB" id="A0A7Y4H3A6"/>
<proteinExistence type="predicted"/>
<protein>
    <submittedName>
        <fullName evidence="1">RidA family protein</fullName>
    </submittedName>
</protein>
<evidence type="ECO:0000313" key="2">
    <source>
        <dbReference type="Proteomes" id="UP000528734"/>
    </source>
</evidence>
<dbReference type="PANTHER" id="PTHR43857:SF1">
    <property type="entry name" value="YJGH FAMILY PROTEIN"/>
    <property type="match status" value="1"/>
</dbReference>
<name>A0A7Y4H3A6_9BRAD</name>
<reference evidence="1 2" key="1">
    <citation type="submission" date="2020-03" db="EMBL/GenBank/DDBJ databases">
        <title>Bradyrhizobium diversity isolated from nodules of Muelleranthus trifoliolatus.</title>
        <authorList>
            <person name="Klepa M."/>
            <person name="Helene L."/>
            <person name="Hungria M."/>
        </authorList>
    </citation>
    <scope>NUCLEOTIDE SEQUENCE [LARGE SCALE GENOMIC DNA]</scope>
    <source>
        <strain evidence="1 2">WSM 1744</strain>
    </source>
</reference>
<keyword evidence="2" id="KW-1185">Reference proteome</keyword>